<keyword evidence="1" id="KW-0472">Membrane</keyword>
<evidence type="ECO:0000313" key="2">
    <source>
        <dbReference type="EMBL" id="MBW8638561.1"/>
    </source>
</evidence>
<protein>
    <submittedName>
        <fullName evidence="2">TIGR00341 family protein</fullName>
    </submittedName>
</protein>
<accession>A0AAE2ZLR0</accession>
<keyword evidence="3" id="KW-1185">Reference proteome</keyword>
<dbReference type="PANTHER" id="PTHR20992">
    <property type="entry name" value="AT15442P-RELATED"/>
    <property type="match status" value="1"/>
</dbReference>
<dbReference type="InterPro" id="IPR005240">
    <property type="entry name" value="DUF389"/>
</dbReference>
<gene>
    <name evidence="2" type="ORF">K1W69_15295</name>
</gene>
<evidence type="ECO:0000313" key="3">
    <source>
        <dbReference type="Proteomes" id="UP001196509"/>
    </source>
</evidence>
<dbReference type="Pfam" id="PF04087">
    <property type="entry name" value="DUF389"/>
    <property type="match status" value="1"/>
</dbReference>
<name>A0AAE2ZLR0_9HYPH</name>
<comment type="caution">
    <text evidence="2">The sequence shown here is derived from an EMBL/GenBank/DDBJ whole genome shotgun (WGS) entry which is preliminary data.</text>
</comment>
<feature type="transmembrane region" description="Helical" evidence="1">
    <location>
        <begin position="175"/>
        <end position="200"/>
    </location>
</feature>
<organism evidence="2 3">
    <name type="scientific">Flavimaribacter sediminis</name>
    <dbReference type="NCBI Taxonomy" id="2865987"/>
    <lineage>
        <taxon>Bacteria</taxon>
        <taxon>Pseudomonadati</taxon>
        <taxon>Pseudomonadota</taxon>
        <taxon>Alphaproteobacteria</taxon>
        <taxon>Hyphomicrobiales</taxon>
        <taxon>Rhizobiaceae</taxon>
        <taxon>Flavimaribacter</taxon>
    </lineage>
</organism>
<dbReference type="RefSeq" id="WP_220229172.1">
    <property type="nucleotide sequence ID" value="NZ_JAICBX010000002.1"/>
</dbReference>
<feature type="transmembrane region" description="Helical" evidence="1">
    <location>
        <begin position="237"/>
        <end position="259"/>
    </location>
</feature>
<sequence length="334" mass="35441">MTKRLIIVTADESCRERILKIAEEAQALDCRLYAIDGNDGQQAVHLLVGDRNRQEVLDQLQSAVASNGDWRITILPVEASLPREEITDEERRQALEGTSGESREELYNDVSRGAKLDVNFFVFAALSTVVAAIGLLQDNVAVVIGAMVIAPLLGPNLAFALGVALGDQKLMGRAVLTNAAGIVFTLAICMVLGLLLPVNLASHELMARTETGFDGIALALASGAAAALSLSTGLSSALVGVMVAVALLPPAATVGLMLGAGHLDLALGALTLLAVNIVCLNLSAQLTFVLRGVRPRTWFEKKNARRAVRVNAAIWFALLALLTALLLLRFYDLL</sequence>
<dbReference type="EMBL" id="JAICBX010000002">
    <property type="protein sequence ID" value="MBW8638561.1"/>
    <property type="molecule type" value="Genomic_DNA"/>
</dbReference>
<feature type="transmembrane region" description="Helical" evidence="1">
    <location>
        <begin position="118"/>
        <end position="136"/>
    </location>
</feature>
<keyword evidence="1" id="KW-1133">Transmembrane helix</keyword>
<proteinExistence type="predicted"/>
<dbReference type="NCBIfam" id="TIGR00341">
    <property type="entry name" value="TIGR00341 family protein"/>
    <property type="match status" value="1"/>
</dbReference>
<feature type="transmembrane region" description="Helical" evidence="1">
    <location>
        <begin position="142"/>
        <end position="163"/>
    </location>
</feature>
<evidence type="ECO:0000256" key="1">
    <source>
        <dbReference type="SAM" id="Phobius"/>
    </source>
</evidence>
<dbReference type="Proteomes" id="UP001196509">
    <property type="component" value="Unassembled WGS sequence"/>
</dbReference>
<reference evidence="2" key="1">
    <citation type="submission" date="2021-08" db="EMBL/GenBank/DDBJ databases">
        <title>Hoeflea bacterium WL0058 sp. nov., isolated from the sediment.</title>
        <authorList>
            <person name="Wang L."/>
            <person name="Zhang D."/>
        </authorList>
    </citation>
    <scope>NUCLEOTIDE SEQUENCE</scope>
    <source>
        <strain evidence="2">WL0058</strain>
    </source>
</reference>
<dbReference type="PANTHER" id="PTHR20992:SF9">
    <property type="entry name" value="AT15442P-RELATED"/>
    <property type="match status" value="1"/>
</dbReference>
<feature type="transmembrane region" description="Helical" evidence="1">
    <location>
        <begin position="310"/>
        <end position="331"/>
    </location>
</feature>
<keyword evidence="1" id="KW-0812">Transmembrane</keyword>
<dbReference type="AlphaFoldDB" id="A0AAE2ZLR0"/>
<feature type="transmembrane region" description="Helical" evidence="1">
    <location>
        <begin position="265"/>
        <end position="290"/>
    </location>
</feature>
<feature type="transmembrane region" description="Helical" evidence="1">
    <location>
        <begin position="212"/>
        <end position="230"/>
    </location>
</feature>